<dbReference type="SUPFAM" id="SSF160935">
    <property type="entry name" value="VPA0735-like"/>
    <property type="match status" value="1"/>
</dbReference>
<dbReference type="Gene3D" id="2.60.40.1610">
    <property type="entry name" value="Domain of unknown function DUF1254"/>
    <property type="match status" value="1"/>
</dbReference>
<feature type="chain" id="PRO_5039322932" description="DUF1254 domain-containing protein" evidence="1">
    <location>
        <begin position="24"/>
        <end position="477"/>
    </location>
</feature>
<gene>
    <name evidence="4" type="ORF">NRB56_57390</name>
</gene>
<evidence type="ECO:0000256" key="1">
    <source>
        <dbReference type="SAM" id="SignalP"/>
    </source>
</evidence>
<evidence type="ECO:0000259" key="3">
    <source>
        <dbReference type="Pfam" id="PF06863"/>
    </source>
</evidence>
<dbReference type="InterPro" id="IPR010621">
    <property type="entry name" value="DUF1214"/>
</dbReference>
<evidence type="ECO:0000313" key="4">
    <source>
        <dbReference type="EMBL" id="MQY30141.1"/>
    </source>
</evidence>
<feature type="domain" description="DUF1254" evidence="3">
    <location>
        <begin position="85"/>
        <end position="219"/>
    </location>
</feature>
<comment type="caution">
    <text evidence="4">The sequence shown here is derived from an EMBL/GenBank/DDBJ whole genome shotgun (WGS) entry which is preliminary data.</text>
</comment>
<feature type="signal peptide" evidence="1">
    <location>
        <begin position="1"/>
        <end position="23"/>
    </location>
</feature>
<dbReference type="EMBL" id="WEGI01000013">
    <property type="protein sequence ID" value="MQY30141.1"/>
    <property type="molecule type" value="Genomic_DNA"/>
</dbReference>
<dbReference type="AlphaFoldDB" id="A0A7K0DWJ0"/>
<dbReference type="OrthoDB" id="40820at2"/>
<dbReference type="PANTHER" id="PTHR36509">
    <property type="entry name" value="BLL3101 PROTEIN"/>
    <property type="match status" value="1"/>
</dbReference>
<dbReference type="PANTHER" id="PTHR36509:SF2">
    <property type="entry name" value="BLL3101 PROTEIN"/>
    <property type="match status" value="1"/>
</dbReference>
<dbReference type="RefSeq" id="WP_153347448.1">
    <property type="nucleotide sequence ID" value="NZ_WEGI01000013.1"/>
</dbReference>
<evidence type="ECO:0000313" key="5">
    <source>
        <dbReference type="Proteomes" id="UP000431401"/>
    </source>
</evidence>
<dbReference type="Gene3D" id="2.60.120.600">
    <property type="entry name" value="Domain of unknown function DUF1214, C-terminal domain"/>
    <property type="match status" value="1"/>
</dbReference>
<dbReference type="InterPro" id="IPR037049">
    <property type="entry name" value="DUF1214_C_sf"/>
</dbReference>
<dbReference type="InterPro" id="IPR037050">
    <property type="entry name" value="DUF1254_sf"/>
</dbReference>
<protein>
    <recommendedName>
        <fullName evidence="6">DUF1254 domain-containing protein</fullName>
    </recommendedName>
</protein>
<accession>A0A7K0DWJ0</accession>
<dbReference type="Proteomes" id="UP000431401">
    <property type="component" value="Unassembled WGS sequence"/>
</dbReference>
<proteinExistence type="predicted"/>
<dbReference type="Pfam" id="PF06863">
    <property type="entry name" value="DUF1254"/>
    <property type="match status" value="1"/>
</dbReference>
<dbReference type="PROSITE" id="PS51257">
    <property type="entry name" value="PROKAR_LIPOPROTEIN"/>
    <property type="match status" value="1"/>
</dbReference>
<evidence type="ECO:0000259" key="2">
    <source>
        <dbReference type="Pfam" id="PF06742"/>
    </source>
</evidence>
<organism evidence="4 5">
    <name type="scientific">Nocardia aurantia</name>
    <dbReference type="NCBI Taxonomy" id="2585199"/>
    <lineage>
        <taxon>Bacteria</taxon>
        <taxon>Bacillati</taxon>
        <taxon>Actinomycetota</taxon>
        <taxon>Actinomycetes</taxon>
        <taxon>Mycobacteriales</taxon>
        <taxon>Nocardiaceae</taxon>
        <taxon>Nocardia</taxon>
    </lineage>
</organism>
<keyword evidence="1" id="KW-0732">Signal</keyword>
<sequence>MQHRGFGVALSRRSLFGAGAALAVGVGLGACGDAEKKNAPVMTGNSSATGTTTAADPVSVAAEAYVFGYPLVLMDVTREQSGTPNALFHARTLPTAADHGVVRMNLDTLYTSAWLDLRPEPMVLQVPDMGPDRYWLMQLMDAWTNTVHNPSNVKPRVREGQSTFTYAIAGPGWSGALPDNVTRLDMPTATVWMIGRTQVNGPADLDAVHALQDRIVLAPLSAWTAGRVAPVAGATMATGTPPPKVVSGMNSRTFFDRMCAVLAANPPAAADDIAMKRFAAIGVRPGGTVEGQPADALDQGIAAAQKRLQEYHNPAAKNENGWIFATNVGAYGTDYDLRAYTAKVGLGANLAEDAVYPSTFGVADADGTPRRYRIRFERDQLPPTAAFWSLTAYGSDNYLVDNPAGIYSVGHQTPVEPGPDGRVTIAVQHEDPGPDVAPGHWLPIPATGTFSLSMRLYAPKPEALDGTWQPPALTPVN</sequence>
<dbReference type="InterPro" id="IPR010679">
    <property type="entry name" value="DUF1254"/>
</dbReference>
<keyword evidence="5" id="KW-1185">Reference proteome</keyword>
<feature type="domain" description="DUF1214" evidence="2">
    <location>
        <begin position="366"/>
        <end position="460"/>
    </location>
</feature>
<evidence type="ECO:0008006" key="6">
    <source>
        <dbReference type="Google" id="ProtNLM"/>
    </source>
</evidence>
<reference evidence="4 5" key="1">
    <citation type="submission" date="2019-10" db="EMBL/GenBank/DDBJ databases">
        <title>Nocardia macrotermitis sp. nov. and Nocardia aurantia sp. nov., isolated from the gut of fungus growing-termite Macrotermes natalensis.</title>
        <authorList>
            <person name="Benndorf R."/>
            <person name="Schwitalla J."/>
            <person name="Martin K."/>
            <person name="De Beer W."/>
            <person name="Kaster A.-K."/>
            <person name="Vollmers J."/>
            <person name="Poulsen M."/>
            <person name="Beemelmanns C."/>
        </authorList>
    </citation>
    <scope>NUCLEOTIDE SEQUENCE [LARGE SCALE GENOMIC DNA]</scope>
    <source>
        <strain evidence="4 5">RB56</strain>
    </source>
</reference>
<dbReference type="Pfam" id="PF06742">
    <property type="entry name" value="DUF1214"/>
    <property type="match status" value="1"/>
</dbReference>
<name>A0A7K0DWJ0_9NOCA</name>